<proteinExistence type="inferred from homology"/>
<dbReference type="VEuPathDB" id="TrichDB:TVAGG3_0289830"/>
<accession>A2DJQ8</accession>
<dbReference type="PANTHER" id="PTHR11178">
    <property type="entry name" value="IRON-SULFUR CLUSTER SCAFFOLD PROTEIN NFU-RELATED"/>
    <property type="match status" value="1"/>
</dbReference>
<dbReference type="PANTHER" id="PTHR11178:SF1">
    <property type="entry name" value="NFU1 IRON-SULFUR CLUSTER SCAFFOLD HOMOLOG, MITOCHONDRIAL"/>
    <property type="match status" value="1"/>
</dbReference>
<dbReference type="KEGG" id="tva:5464817"/>
<dbReference type="GO" id="GO:0016226">
    <property type="term" value="P:iron-sulfur cluster assembly"/>
    <property type="evidence" value="ECO:0007669"/>
    <property type="project" value="InterPro"/>
</dbReference>
<name>A2DJQ8_TRIV3</name>
<evidence type="ECO:0000313" key="3">
    <source>
        <dbReference type="EMBL" id="EAY19272.1"/>
    </source>
</evidence>
<dbReference type="SMR" id="A2DJQ8"/>
<dbReference type="GO" id="GO:0051604">
    <property type="term" value="P:protein maturation"/>
    <property type="evidence" value="ECO:0000318"/>
    <property type="project" value="GO_Central"/>
</dbReference>
<dbReference type="SUPFAM" id="SSF117916">
    <property type="entry name" value="Fe-S cluster assembly (FSCA) domain-like"/>
    <property type="match status" value="1"/>
</dbReference>
<feature type="domain" description="NIF system FeS cluster assembly NifU C-terminal" evidence="2">
    <location>
        <begin position="29"/>
        <end position="91"/>
    </location>
</feature>
<organism evidence="3 4">
    <name type="scientific">Trichomonas vaginalis (strain ATCC PRA-98 / G3)</name>
    <dbReference type="NCBI Taxonomy" id="412133"/>
    <lineage>
        <taxon>Eukaryota</taxon>
        <taxon>Metamonada</taxon>
        <taxon>Parabasalia</taxon>
        <taxon>Trichomonadida</taxon>
        <taxon>Trichomonadidae</taxon>
        <taxon>Trichomonas</taxon>
    </lineage>
</organism>
<dbReference type="Gene3D" id="3.30.300.130">
    <property type="entry name" value="Fe-S cluster assembly (FSCA)"/>
    <property type="match status" value="1"/>
</dbReference>
<dbReference type="Pfam" id="PF01106">
    <property type="entry name" value="NifU"/>
    <property type="match status" value="1"/>
</dbReference>
<dbReference type="EMBL" id="DS113209">
    <property type="protein sequence ID" value="EAY19272.1"/>
    <property type="molecule type" value="Genomic_DNA"/>
</dbReference>
<evidence type="ECO:0000256" key="1">
    <source>
        <dbReference type="ARBA" id="ARBA00006420"/>
    </source>
</evidence>
<dbReference type="STRING" id="5722.A2DJQ8"/>
<gene>
    <name evidence="3" type="ORF">TVAG_451860</name>
</gene>
<dbReference type="Proteomes" id="UP000001542">
    <property type="component" value="Unassembled WGS sequence"/>
</dbReference>
<evidence type="ECO:0000313" key="4">
    <source>
        <dbReference type="Proteomes" id="UP000001542"/>
    </source>
</evidence>
<sequence>MLSCISHATNSPIFTSFFAKASKEFFDKVNAVIEERVRPALLSDGGDITLKDITDGIVTVQMFGHCVGCPSKQITLNSRILDCLQDEFGDKDIVDIKEIPNTE</sequence>
<comment type="similarity">
    <text evidence="1">Belongs to the NifU family.</text>
</comment>
<dbReference type="AlphaFoldDB" id="A2DJQ8"/>
<dbReference type="RefSeq" id="XP_001580258.1">
    <property type="nucleotide sequence ID" value="XM_001580208.1"/>
</dbReference>
<reference evidence="3" key="1">
    <citation type="submission" date="2006-10" db="EMBL/GenBank/DDBJ databases">
        <authorList>
            <person name="Amadeo P."/>
            <person name="Zhao Q."/>
            <person name="Wortman J."/>
            <person name="Fraser-Liggett C."/>
            <person name="Carlton J."/>
        </authorList>
    </citation>
    <scope>NUCLEOTIDE SEQUENCE</scope>
    <source>
        <strain evidence="3">G3</strain>
    </source>
</reference>
<dbReference type="InterPro" id="IPR034904">
    <property type="entry name" value="FSCA_dom_sf"/>
</dbReference>
<protein>
    <submittedName>
        <fullName evidence="3">NifU-like domain containing protein</fullName>
    </submittedName>
</protein>
<dbReference type="VEuPathDB" id="TrichDB:TVAG_451860"/>
<dbReference type="GO" id="GO:0005506">
    <property type="term" value="F:iron ion binding"/>
    <property type="evidence" value="ECO:0007669"/>
    <property type="project" value="InterPro"/>
</dbReference>
<dbReference type="GO" id="GO:0051539">
    <property type="term" value="F:4 iron, 4 sulfur cluster binding"/>
    <property type="evidence" value="ECO:0000318"/>
    <property type="project" value="GO_Central"/>
</dbReference>
<dbReference type="OrthoDB" id="565552at2759"/>
<dbReference type="InParanoid" id="A2DJQ8"/>
<evidence type="ECO:0000259" key="2">
    <source>
        <dbReference type="Pfam" id="PF01106"/>
    </source>
</evidence>
<dbReference type="FunFam" id="3.30.300.130:FF:000031">
    <property type="match status" value="1"/>
</dbReference>
<reference evidence="3" key="2">
    <citation type="journal article" date="2007" name="Science">
        <title>Draft genome sequence of the sexually transmitted pathogen Trichomonas vaginalis.</title>
        <authorList>
            <person name="Carlton J.M."/>
            <person name="Hirt R.P."/>
            <person name="Silva J.C."/>
            <person name="Delcher A.L."/>
            <person name="Schatz M."/>
            <person name="Zhao Q."/>
            <person name="Wortman J.R."/>
            <person name="Bidwell S.L."/>
            <person name="Alsmark U.C.M."/>
            <person name="Besteiro S."/>
            <person name="Sicheritz-Ponten T."/>
            <person name="Noel C.J."/>
            <person name="Dacks J.B."/>
            <person name="Foster P.G."/>
            <person name="Simillion C."/>
            <person name="Van de Peer Y."/>
            <person name="Miranda-Saavedra D."/>
            <person name="Barton G.J."/>
            <person name="Westrop G.D."/>
            <person name="Mueller S."/>
            <person name="Dessi D."/>
            <person name="Fiori P.L."/>
            <person name="Ren Q."/>
            <person name="Paulsen I."/>
            <person name="Zhang H."/>
            <person name="Bastida-Corcuera F.D."/>
            <person name="Simoes-Barbosa A."/>
            <person name="Brown M.T."/>
            <person name="Hayes R.D."/>
            <person name="Mukherjee M."/>
            <person name="Okumura C.Y."/>
            <person name="Schneider R."/>
            <person name="Smith A.J."/>
            <person name="Vanacova S."/>
            <person name="Villalvazo M."/>
            <person name="Haas B.J."/>
            <person name="Pertea M."/>
            <person name="Feldblyum T.V."/>
            <person name="Utterback T.R."/>
            <person name="Shu C.L."/>
            <person name="Osoegawa K."/>
            <person name="de Jong P.J."/>
            <person name="Hrdy I."/>
            <person name="Horvathova L."/>
            <person name="Zubacova Z."/>
            <person name="Dolezal P."/>
            <person name="Malik S.B."/>
            <person name="Logsdon J.M. Jr."/>
            <person name="Henze K."/>
            <person name="Gupta A."/>
            <person name="Wang C.C."/>
            <person name="Dunne R.L."/>
            <person name="Upcroft J.A."/>
            <person name="Upcroft P."/>
            <person name="White O."/>
            <person name="Salzberg S.L."/>
            <person name="Tang P."/>
            <person name="Chiu C.-H."/>
            <person name="Lee Y.-S."/>
            <person name="Embley T.M."/>
            <person name="Coombs G.H."/>
            <person name="Mottram J.C."/>
            <person name="Tachezy J."/>
            <person name="Fraser-Liggett C.M."/>
            <person name="Johnson P.J."/>
        </authorList>
    </citation>
    <scope>NUCLEOTIDE SEQUENCE [LARGE SCALE GENOMIC DNA]</scope>
    <source>
        <strain evidence="3">G3</strain>
    </source>
</reference>
<dbReference type="InterPro" id="IPR001075">
    <property type="entry name" value="NIF_FeS_clus_asmbl_NifU_C"/>
</dbReference>
<keyword evidence="4" id="KW-1185">Reference proteome</keyword>